<gene>
    <name evidence="1" type="ORF">F7018_00915</name>
</gene>
<reference evidence="1 2" key="1">
    <citation type="submission" date="2019-09" db="EMBL/GenBank/DDBJ databases">
        <authorList>
            <person name="Cao W.R."/>
        </authorList>
    </citation>
    <scope>NUCLEOTIDE SEQUENCE [LARGE SCALE GENOMIC DNA]</scope>
    <source>
        <strain evidence="2">a4</strain>
    </source>
</reference>
<evidence type="ECO:0000313" key="2">
    <source>
        <dbReference type="Proteomes" id="UP000467305"/>
    </source>
</evidence>
<accession>A0A7J5ASD1</accession>
<comment type="caution">
    <text evidence="1">The sequence shown here is derived from an EMBL/GenBank/DDBJ whole genome shotgun (WGS) entry which is preliminary data.</text>
</comment>
<proteinExistence type="predicted"/>
<organism evidence="1 2">
    <name type="scientific">Tenacibaculum aiptasiae</name>
    <dbReference type="NCBI Taxonomy" id="426481"/>
    <lineage>
        <taxon>Bacteria</taxon>
        <taxon>Pseudomonadati</taxon>
        <taxon>Bacteroidota</taxon>
        <taxon>Flavobacteriia</taxon>
        <taxon>Flavobacteriales</taxon>
        <taxon>Flavobacteriaceae</taxon>
        <taxon>Tenacibaculum</taxon>
    </lineage>
</organism>
<keyword evidence="2" id="KW-1185">Reference proteome</keyword>
<dbReference type="Proteomes" id="UP000467305">
    <property type="component" value="Unassembled WGS sequence"/>
</dbReference>
<protein>
    <submittedName>
        <fullName evidence="1">Uncharacterized protein</fullName>
    </submittedName>
</protein>
<dbReference type="EMBL" id="WAAU01000003">
    <property type="protein sequence ID" value="KAB1160469.1"/>
    <property type="molecule type" value="Genomic_DNA"/>
</dbReference>
<evidence type="ECO:0000313" key="1">
    <source>
        <dbReference type="EMBL" id="KAB1160469.1"/>
    </source>
</evidence>
<dbReference type="RefSeq" id="WP_150898098.1">
    <property type="nucleotide sequence ID" value="NZ_WAAU01000003.1"/>
</dbReference>
<dbReference type="AlphaFoldDB" id="A0A7J5ASD1"/>
<dbReference type="OrthoDB" id="877109at2"/>
<name>A0A7J5ASD1_9FLAO</name>
<sequence length="283" mass="32814">MNQQLIFIILFFILLSCKQNTTNQSQSVKAELQTDLTLEEKEIKEPITTVESKIERWFEPTKLDTILHFNNSYSIILKNTDSIPITEYFLEIEVLDSLTTLHNNSHRTALEIEKYLLNINKEFAKKDSAGLHLKMTNNNWKLISLDPNTDETDNTFEHYFKDFGFYSVRTQWGEGNGYKLINDISGETTKLFGRPYFSENGKFLISVNSDIEAGYSNNGFQLFQNINGKLKNIGSYKPDGWGPFSAKWIDNSTVILKNKTIEFKNEEMNYLNFYSQLKINNSN</sequence>